<feature type="domain" description="BTB" evidence="1">
    <location>
        <begin position="16"/>
        <end position="90"/>
    </location>
</feature>
<keyword evidence="3" id="KW-1185">Reference proteome</keyword>
<reference evidence="2 3" key="1">
    <citation type="submission" date="2024-04" db="EMBL/GenBank/DDBJ databases">
        <title>Phyllosticta paracitricarpa is synonymous to the EU quarantine fungus P. citricarpa based on phylogenomic analyses.</title>
        <authorList>
            <consortium name="Lawrence Berkeley National Laboratory"/>
            <person name="Van ingen-buijs V.A."/>
            <person name="Van westerhoven A.C."/>
            <person name="Haridas S."/>
            <person name="Skiadas P."/>
            <person name="Martin F."/>
            <person name="Groenewald J.Z."/>
            <person name="Crous P.W."/>
            <person name="Seidl M.F."/>
        </authorList>
    </citation>
    <scope>NUCLEOTIDE SEQUENCE [LARGE SCALE GENOMIC DNA]</scope>
    <source>
        <strain evidence="2 3">CPC 17464</strain>
    </source>
</reference>
<organism evidence="2 3">
    <name type="scientific">Phyllosticta citribraziliensis</name>
    <dbReference type="NCBI Taxonomy" id="989973"/>
    <lineage>
        <taxon>Eukaryota</taxon>
        <taxon>Fungi</taxon>
        <taxon>Dikarya</taxon>
        <taxon>Ascomycota</taxon>
        <taxon>Pezizomycotina</taxon>
        <taxon>Dothideomycetes</taxon>
        <taxon>Dothideomycetes incertae sedis</taxon>
        <taxon>Botryosphaeriales</taxon>
        <taxon>Phyllostictaceae</taxon>
        <taxon>Phyllosticta</taxon>
    </lineage>
</organism>
<evidence type="ECO:0000313" key="2">
    <source>
        <dbReference type="EMBL" id="KAK7536796.1"/>
    </source>
</evidence>
<dbReference type="SMART" id="SM00225">
    <property type="entry name" value="BTB"/>
    <property type="match status" value="1"/>
</dbReference>
<sequence>MYTRKLSEHLQTGKFSDITIVCGDVQIKAHRVVLSVGSAFFRAMLSTKNGFKVHGHSIESTEPVIILDEDPAILQAMRNFAATLKYRMDMANEEHQQEYVDAVRFIYDHVAENRNGVKEEVLIYAAENGPVLRHSRVFMELMCESPFARDVYIYLFEAREWDLAARRRLQEEVEQFTEQQQQ</sequence>
<proteinExistence type="predicted"/>
<comment type="caution">
    <text evidence="2">The sequence shown here is derived from an EMBL/GenBank/DDBJ whole genome shotgun (WGS) entry which is preliminary data.</text>
</comment>
<dbReference type="Pfam" id="PF00651">
    <property type="entry name" value="BTB"/>
    <property type="match status" value="1"/>
</dbReference>
<dbReference type="RefSeq" id="XP_066654947.1">
    <property type="nucleotide sequence ID" value="XM_066804002.1"/>
</dbReference>
<dbReference type="InterPro" id="IPR011333">
    <property type="entry name" value="SKP1/BTB/POZ_sf"/>
</dbReference>
<evidence type="ECO:0000313" key="3">
    <source>
        <dbReference type="Proteomes" id="UP001360953"/>
    </source>
</evidence>
<dbReference type="EMBL" id="JBBPEH010000006">
    <property type="protein sequence ID" value="KAK7536796.1"/>
    <property type="molecule type" value="Genomic_DNA"/>
</dbReference>
<accession>A0ABR1LNP9</accession>
<dbReference type="InterPro" id="IPR000210">
    <property type="entry name" value="BTB/POZ_dom"/>
</dbReference>
<gene>
    <name evidence="2" type="ORF">J3D65DRAFT_695581</name>
</gene>
<evidence type="ECO:0000259" key="1">
    <source>
        <dbReference type="PROSITE" id="PS50097"/>
    </source>
</evidence>
<name>A0ABR1LNP9_9PEZI</name>
<dbReference type="PROSITE" id="PS50097">
    <property type="entry name" value="BTB"/>
    <property type="match status" value="1"/>
</dbReference>
<protein>
    <recommendedName>
        <fullName evidence="1">BTB domain-containing protein</fullName>
    </recommendedName>
</protein>
<dbReference type="Proteomes" id="UP001360953">
    <property type="component" value="Unassembled WGS sequence"/>
</dbReference>
<dbReference type="CDD" id="cd18186">
    <property type="entry name" value="BTB_POZ_ZBTB_KLHL-like"/>
    <property type="match status" value="1"/>
</dbReference>
<dbReference type="Gene3D" id="3.30.710.10">
    <property type="entry name" value="Potassium Channel Kv1.1, Chain A"/>
    <property type="match status" value="1"/>
</dbReference>
<dbReference type="SUPFAM" id="SSF54695">
    <property type="entry name" value="POZ domain"/>
    <property type="match status" value="1"/>
</dbReference>
<dbReference type="GeneID" id="92036908"/>